<evidence type="ECO:0000259" key="2">
    <source>
        <dbReference type="Pfam" id="PF16991"/>
    </source>
</evidence>
<gene>
    <name evidence="3" type="primary">TPHA0C02030</name>
    <name evidence="3" type="ordered locus">TPHA_0C02030</name>
</gene>
<name>G8BRI2_TETPH</name>
<feature type="compositionally biased region" description="Low complexity" evidence="1">
    <location>
        <begin position="317"/>
        <end position="326"/>
    </location>
</feature>
<evidence type="ECO:0000313" key="4">
    <source>
        <dbReference type="Proteomes" id="UP000005666"/>
    </source>
</evidence>
<organism evidence="3 4">
    <name type="scientific">Tetrapisispora phaffii (strain ATCC 24235 / CBS 4417 / NBRC 1672 / NRRL Y-8282 / UCD 70-5)</name>
    <name type="common">Yeast</name>
    <name type="synonym">Fabospora phaffii</name>
    <dbReference type="NCBI Taxonomy" id="1071381"/>
    <lineage>
        <taxon>Eukaryota</taxon>
        <taxon>Fungi</taxon>
        <taxon>Dikarya</taxon>
        <taxon>Ascomycota</taxon>
        <taxon>Saccharomycotina</taxon>
        <taxon>Saccharomycetes</taxon>
        <taxon>Saccharomycetales</taxon>
        <taxon>Saccharomycetaceae</taxon>
        <taxon>Tetrapisispora</taxon>
    </lineage>
</organism>
<feature type="compositionally biased region" description="Basic and acidic residues" evidence="1">
    <location>
        <begin position="252"/>
        <end position="261"/>
    </location>
</feature>
<evidence type="ECO:0000256" key="1">
    <source>
        <dbReference type="SAM" id="MobiDB-lite"/>
    </source>
</evidence>
<sequence>MLFKPPVHQGLQGLPSINVDVPQQQNNQNNESNVTYNGPLFLRQHSSKATKDSNSNVQEINTAQKVPAPNKLLDLLISKRNASKKNAKFKSFSEASPTATKKTLSSNPVDNSRGKETIYSILNHDLKSDGKNLQLNKRIADNELESEPRKGLKTAETNISSDKKSQKDIVETQKNLKNEAIEEGEDDNVTILDVTHLEKETERNAMDTDNTTTVTSIENNVDAKEAGIKKIQISSLIEPREASKSLNEIEDESYKENDKEVQNNTNDNLSQQEIAEINAMEEKSLLKHKIPDKNIKPLPSSTINVQEGSIMHITNELTSSSASSPSESKEESDENYSSSEIDGMNSSNNQKFNMENLLAGLVNVETRLQNESEYEAESAFKKYDYEISKRMNKLEFDHSFFNREKLSNLINSGVFTHNAIDSDVYVSSTNNISSFRNYQHSRAFLFQNEKKKSRLKYLPQAEAAFLDSKKGHSEVVCDNTVSNFPRENIIEPKIDLTLQDDFNAGKVRWISEWKRHLKYFHIYFENSDTQVQDSIVIIFEAIKLIFEKELGSIIDRNYSDDTDVIILNCDLENIPEGKRSPALKSAMFKNSTRTARKVRIWTFSKILKFLLTMRVDISKYIYDVKNVRLSNMSRSEIPTTASTKVSPENDPIKQTVEGIYTSSGSPTNVIANDGADRVEKLTANDGADRVESLIEEEIQGSTVHSKNSTTSEIDKPNEVPNAAPNEVPNAAPNEVPNAAPNEVPNAAPNEVPNAVTNAVPNEVPFNRNCYHQKVIDIINNSSQLSETDINNSSQLLESLGKNIPANIEESTNPEKPTDTNLEILFLRSLLEKSLLLLDSKTKLLVESYSKIESLSAEVLKSQFTISSLKANLQKLEDLADDDNSRSI</sequence>
<dbReference type="InterPro" id="IPR031556">
    <property type="entry name" value="SIR4_SID"/>
</dbReference>
<feature type="region of interest" description="Disordered" evidence="1">
    <location>
        <begin position="244"/>
        <end position="267"/>
    </location>
</feature>
<dbReference type="GeneID" id="11535310"/>
<keyword evidence="4" id="KW-1185">Reference proteome</keyword>
<feature type="domain" description="Sir4 SID" evidence="2">
    <location>
        <begin position="309"/>
        <end position="466"/>
    </location>
</feature>
<feature type="compositionally biased region" description="Polar residues" evidence="1">
    <location>
        <begin position="97"/>
        <end position="110"/>
    </location>
</feature>
<accession>G8BRI2</accession>
<evidence type="ECO:0000313" key="3">
    <source>
        <dbReference type="EMBL" id="CCE62358.1"/>
    </source>
</evidence>
<dbReference type="AlphaFoldDB" id="G8BRI2"/>
<feature type="region of interest" description="Disordered" evidence="1">
    <location>
        <begin position="1"/>
        <end position="37"/>
    </location>
</feature>
<dbReference type="EMBL" id="HE612858">
    <property type="protein sequence ID" value="CCE62358.1"/>
    <property type="molecule type" value="Genomic_DNA"/>
</dbReference>
<feature type="compositionally biased region" description="Low complexity" evidence="1">
    <location>
        <begin position="718"/>
        <end position="730"/>
    </location>
</feature>
<dbReference type="CDD" id="cd13746">
    <property type="entry name" value="Sir4p-SID_like"/>
    <property type="match status" value="1"/>
</dbReference>
<protein>
    <recommendedName>
        <fullName evidence="2">Sir4 SID domain-containing protein</fullName>
    </recommendedName>
</protein>
<dbReference type="HOGENOM" id="CLU_325216_0_0_1"/>
<reference evidence="3 4" key="1">
    <citation type="journal article" date="2011" name="Proc. Natl. Acad. Sci. U.S.A.">
        <title>Evolutionary erosion of yeast sex chromosomes by mating-type switching accidents.</title>
        <authorList>
            <person name="Gordon J.L."/>
            <person name="Armisen D."/>
            <person name="Proux-Wera E."/>
            <person name="Oheigeartaigh S.S."/>
            <person name="Byrne K.P."/>
            <person name="Wolfe K.H."/>
        </authorList>
    </citation>
    <scope>NUCLEOTIDE SEQUENCE [LARGE SCALE GENOMIC DNA]</scope>
    <source>
        <strain evidence="4">ATCC 24235 / CBS 4417 / NBRC 1672 / NRRL Y-8282 / UCD 70-5</strain>
    </source>
</reference>
<dbReference type="Proteomes" id="UP000005666">
    <property type="component" value="Chromosome 3"/>
</dbReference>
<feature type="compositionally biased region" description="Polar residues" evidence="1">
    <location>
        <begin position="699"/>
        <end position="711"/>
    </location>
</feature>
<dbReference type="OMA" id="HIYFENS"/>
<feature type="region of interest" description="Disordered" evidence="1">
    <location>
        <begin position="142"/>
        <end position="167"/>
    </location>
</feature>
<feature type="region of interest" description="Disordered" evidence="1">
    <location>
        <begin position="86"/>
        <end position="113"/>
    </location>
</feature>
<dbReference type="Gene3D" id="6.10.140.1820">
    <property type="match status" value="1"/>
</dbReference>
<dbReference type="KEGG" id="tpf:TPHA_0C02030"/>
<proteinExistence type="predicted"/>
<feature type="region of interest" description="Disordered" evidence="1">
    <location>
        <begin position="698"/>
        <end position="730"/>
    </location>
</feature>
<dbReference type="Pfam" id="PF16991">
    <property type="entry name" value="SIR4_SID"/>
    <property type="match status" value="1"/>
</dbReference>
<dbReference type="RefSeq" id="XP_003684792.1">
    <property type="nucleotide sequence ID" value="XM_003684744.1"/>
</dbReference>
<feature type="region of interest" description="Disordered" evidence="1">
    <location>
        <begin position="317"/>
        <end position="350"/>
    </location>
</feature>
<feature type="compositionally biased region" description="Polar residues" evidence="1">
    <location>
        <begin position="335"/>
        <end position="350"/>
    </location>
</feature>